<evidence type="ECO:0000313" key="3">
    <source>
        <dbReference type="EMBL" id="QOL81877.1"/>
    </source>
</evidence>
<dbReference type="KEGG" id="pshq:F3W81_14230"/>
<feature type="region of interest" description="Disordered" evidence="2">
    <location>
        <begin position="1"/>
        <end position="25"/>
    </location>
</feature>
<dbReference type="EMBL" id="CP045201">
    <property type="protein sequence ID" value="QOL81877.1"/>
    <property type="molecule type" value="Genomic_DNA"/>
</dbReference>
<proteinExistence type="predicted"/>
<evidence type="ECO:0000256" key="2">
    <source>
        <dbReference type="SAM" id="MobiDB-lite"/>
    </source>
</evidence>
<feature type="compositionally biased region" description="Low complexity" evidence="2">
    <location>
        <begin position="1"/>
        <end position="16"/>
    </location>
</feature>
<feature type="coiled-coil region" evidence="1">
    <location>
        <begin position="110"/>
        <end position="147"/>
    </location>
</feature>
<evidence type="ECO:0000313" key="4">
    <source>
        <dbReference type="Proteomes" id="UP000594118"/>
    </source>
</evidence>
<gene>
    <name evidence="3" type="ORF">F3W81_14230</name>
</gene>
<accession>A0A7L9WQ80</accession>
<dbReference type="SUPFAM" id="SSF158791">
    <property type="entry name" value="MgtE N-terminal domain-like"/>
    <property type="match status" value="1"/>
</dbReference>
<reference evidence="3 4" key="1">
    <citation type="submission" date="2019-10" db="EMBL/GenBank/DDBJ databases">
        <title>Pseudopuniceibacterium sp. HQ09 islated from Antarctica.</title>
        <authorList>
            <person name="Liao L."/>
            <person name="Su S."/>
            <person name="Chen B."/>
            <person name="Yu Y."/>
        </authorList>
    </citation>
    <scope>NUCLEOTIDE SEQUENCE [LARGE SCALE GENOMIC DNA]</scope>
    <source>
        <strain evidence="3 4">HQ09</strain>
    </source>
</reference>
<protein>
    <recommendedName>
        <fullName evidence="5">Magnesium transporter MgtE intracellular domain-containing protein</fullName>
    </recommendedName>
</protein>
<dbReference type="Proteomes" id="UP000594118">
    <property type="component" value="Chromosome"/>
</dbReference>
<sequence>MAKIATKPAGKTTPKGKPAPRRRRARRGTLMLIAGLLVTSAILRVGTQTGTVLALEKLTGDHPVEEMTAHEDAPQTAEVAAPPDIEAMLGAFKAREARLDQREMQIRDRMNALAIADEEIEKKLAQLEAAEAALKQTLALADSAAENDLSRLTAVYENMKPKDSAALFEQMDPDFAAGFLGRMQPAAAAALMAGLTPERAYTISVVLAGRNSSVPKK</sequence>
<organism evidence="3 4">
    <name type="scientific">Pseudooceanicola spongiae</name>
    <dbReference type="NCBI Taxonomy" id="2613965"/>
    <lineage>
        <taxon>Bacteria</taxon>
        <taxon>Pseudomonadati</taxon>
        <taxon>Pseudomonadota</taxon>
        <taxon>Alphaproteobacteria</taxon>
        <taxon>Rhodobacterales</taxon>
        <taxon>Paracoccaceae</taxon>
        <taxon>Pseudooceanicola</taxon>
    </lineage>
</organism>
<evidence type="ECO:0008006" key="5">
    <source>
        <dbReference type="Google" id="ProtNLM"/>
    </source>
</evidence>
<keyword evidence="4" id="KW-1185">Reference proteome</keyword>
<keyword evidence="1" id="KW-0175">Coiled coil</keyword>
<evidence type="ECO:0000256" key="1">
    <source>
        <dbReference type="SAM" id="Coils"/>
    </source>
</evidence>
<name>A0A7L9WQ80_9RHOB</name>
<dbReference type="AlphaFoldDB" id="A0A7L9WQ80"/>